<dbReference type="InterPro" id="IPR018028">
    <property type="entry name" value="Catalase"/>
</dbReference>
<dbReference type="GO" id="GO:0020037">
    <property type="term" value="F:heme binding"/>
    <property type="evidence" value="ECO:0007669"/>
    <property type="project" value="InterPro"/>
</dbReference>
<comment type="function">
    <text evidence="8">Has an organic peroxide-dependent peroxidase activity.</text>
</comment>
<accession>A0A1H1GNE6</accession>
<dbReference type="EMBL" id="FNKX01000001">
    <property type="protein sequence ID" value="SDR14677.1"/>
    <property type="molecule type" value="Genomic_DNA"/>
</dbReference>
<keyword evidence="6 8" id="KW-0560">Oxidoreductase</keyword>
<dbReference type="SUPFAM" id="SSF56634">
    <property type="entry name" value="Heme-dependent catalase-like"/>
    <property type="match status" value="1"/>
</dbReference>
<evidence type="ECO:0000256" key="2">
    <source>
        <dbReference type="ARBA" id="ARBA00005329"/>
    </source>
</evidence>
<evidence type="ECO:0000256" key="6">
    <source>
        <dbReference type="ARBA" id="ARBA00023002"/>
    </source>
</evidence>
<dbReference type="SMART" id="SM01060">
    <property type="entry name" value="Catalase"/>
    <property type="match status" value="1"/>
</dbReference>
<evidence type="ECO:0000256" key="3">
    <source>
        <dbReference type="ARBA" id="ARBA00022559"/>
    </source>
</evidence>
<dbReference type="InterPro" id="IPR024168">
    <property type="entry name" value="Catalase_SrpA-type_pred"/>
</dbReference>
<feature type="binding site" description="axial binding residue" evidence="10">
    <location>
        <position position="337"/>
    </location>
    <ligand>
        <name>heme</name>
        <dbReference type="ChEBI" id="CHEBI:30413"/>
    </ligand>
    <ligandPart>
        <name>Fe</name>
        <dbReference type="ChEBI" id="CHEBI:18248"/>
    </ligandPart>
</feature>
<evidence type="ECO:0000313" key="14">
    <source>
        <dbReference type="Proteomes" id="UP000199365"/>
    </source>
</evidence>
<dbReference type="PIRSF" id="PIRSF000296">
    <property type="entry name" value="SrpA"/>
    <property type="match status" value="1"/>
</dbReference>
<feature type="active site" evidence="9">
    <location>
        <position position="67"/>
    </location>
</feature>
<feature type="transmembrane region" description="Helical" evidence="11">
    <location>
        <begin position="20"/>
        <end position="40"/>
    </location>
</feature>
<comment type="cofactor">
    <cofactor evidence="8">
        <name>heme</name>
        <dbReference type="ChEBI" id="CHEBI:30413"/>
    </cofactor>
</comment>
<dbReference type="GO" id="GO:0042744">
    <property type="term" value="P:hydrogen peroxide catabolic process"/>
    <property type="evidence" value="ECO:0007669"/>
    <property type="project" value="TreeGrafter"/>
</dbReference>
<keyword evidence="11" id="KW-0812">Transmembrane</keyword>
<keyword evidence="11" id="KW-0472">Membrane</keyword>
<organism evidence="13 14">
    <name type="scientific">Paraburkholderia tuberum</name>
    <dbReference type="NCBI Taxonomy" id="157910"/>
    <lineage>
        <taxon>Bacteria</taxon>
        <taxon>Pseudomonadati</taxon>
        <taxon>Pseudomonadota</taxon>
        <taxon>Betaproteobacteria</taxon>
        <taxon>Burkholderiales</taxon>
        <taxon>Burkholderiaceae</taxon>
        <taxon>Paraburkholderia</taxon>
    </lineage>
</organism>
<evidence type="ECO:0000256" key="8">
    <source>
        <dbReference type="PIRNR" id="PIRNR000296"/>
    </source>
</evidence>
<dbReference type="InterPro" id="IPR020835">
    <property type="entry name" value="Catalase_sf"/>
</dbReference>
<evidence type="ECO:0000256" key="5">
    <source>
        <dbReference type="ARBA" id="ARBA00022723"/>
    </source>
</evidence>
<dbReference type="InterPro" id="IPR011614">
    <property type="entry name" value="Catalase_core"/>
</dbReference>
<dbReference type="PANTHER" id="PTHR11465">
    <property type="entry name" value="CATALASE"/>
    <property type="match status" value="1"/>
</dbReference>
<dbReference type="Gene3D" id="1.20.1280.120">
    <property type="match status" value="1"/>
</dbReference>
<gene>
    <name evidence="13" type="ORF">SAMN05445850_2990</name>
</gene>
<keyword evidence="14" id="KW-1185">Reference proteome</keyword>
<dbReference type="GO" id="GO:0005737">
    <property type="term" value="C:cytoplasm"/>
    <property type="evidence" value="ECO:0007669"/>
    <property type="project" value="TreeGrafter"/>
</dbReference>
<evidence type="ECO:0000256" key="4">
    <source>
        <dbReference type="ARBA" id="ARBA00022617"/>
    </source>
</evidence>
<dbReference type="GO" id="GO:0046872">
    <property type="term" value="F:metal ion binding"/>
    <property type="evidence" value="ECO:0007669"/>
    <property type="project" value="UniProtKB-KW"/>
</dbReference>
<dbReference type="AlphaFoldDB" id="A0A1H1GNE6"/>
<sequence>MTMPGRADHQRGHGLLLRWLAVFAAPMLLLALFVWCAGWFPPRLTSQRIVDAFEATTTPHPGFRRNHAKGICITGHFDSNGNGASVSRASVFERGSYAVVGRLSRPGGNPQQDDGEALVRSFALLIALPHGEQWRLAMNSTPIFAVRTPQALFEQLQAEALDPHTGQANPAKMQAFLDGHPEARAFLEWVRLHPPSSRFDNAAYFGISSFRTTDAQGVQRFVRWEVVPDSPWRPVEARAQSDPDFLSHALMTQLAKGPLRWHLVLNVAMPGDPIDDSTRQWIDSPQRERVDVGTIVIDRAQAQIDGPCRDITFDPTILPDGIAPSADPLLAARSSTYSVSFNRRTREEAVAGSNGR</sequence>
<protein>
    <recommendedName>
        <fullName evidence="8">Catalase-related peroxidase</fullName>
        <ecNumber evidence="8">1.11.1.-</ecNumber>
    </recommendedName>
</protein>
<dbReference type="CDD" id="cd08153">
    <property type="entry name" value="srpA_like"/>
    <property type="match status" value="1"/>
</dbReference>
<evidence type="ECO:0000256" key="1">
    <source>
        <dbReference type="ARBA" id="ARBA00002974"/>
    </source>
</evidence>
<keyword evidence="4 8" id="KW-0349">Heme</keyword>
<name>A0A1H1GNE6_9BURK</name>
<evidence type="ECO:0000256" key="11">
    <source>
        <dbReference type="SAM" id="Phobius"/>
    </source>
</evidence>
<dbReference type="GO" id="GO:0004096">
    <property type="term" value="F:catalase activity"/>
    <property type="evidence" value="ECO:0007669"/>
    <property type="project" value="InterPro"/>
</dbReference>
<dbReference type="GO" id="GO:0042542">
    <property type="term" value="P:response to hydrogen peroxide"/>
    <property type="evidence" value="ECO:0007669"/>
    <property type="project" value="TreeGrafter"/>
</dbReference>
<dbReference type="STRING" id="157910.SAMN05445850_2990"/>
<feature type="domain" description="Catalase core" evidence="12">
    <location>
        <begin position="45"/>
        <end position="356"/>
    </location>
</feature>
<keyword evidence="7 8" id="KW-0408">Iron</keyword>
<dbReference type="Pfam" id="PF00199">
    <property type="entry name" value="Catalase"/>
    <property type="match status" value="1"/>
</dbReference>
<dbReference type="Proteomes" id="UP000199365">
    <property type="component" value="Unassembled WGS sequence"/>
</dbReference>
<comment type="function">
    <text evidence="1">Decomposes hydrogen peroxide into water and oxygen; serves to protect cells from the toxic effects of hydrogen peroxide.</text>
</comment>
<evidence type="ECO:0000256" key="7">
    <source>
        <dbReference type="ARBA" id="ARBA00023004"/>
    </source>
</evidence>
<proteinExistence type="inferred from homology"/>
<evidence type="ECO:0000259" key="12">
    <source>
        <dbReference type="SMART" id="SM01060"/>
    </source>
</evidence>
<evidence type="ECO:0000313" key="13">
    <source>
        <dbReference type="EMBL" id="SDR14677.1"/>
    </source>
</evidence>
<dbReference type="EC" id="1.11.1.-" evidence="8"/>
<keyword evidence="11" id="KW-1133">Transmembrane helix</keyword>
<comment type="similarity">
    <text evidence="2 8">Belongs to the catalase family.</text>
</comment>
<dbReference type="Gene3D" id="2.40.180.10">
    <property type="entry name" value="Catalase core domain"/>
    <property type="match status" value="1"/>
</dbReference>
<evidence type="ECO:0000256" key="9">
    <source>
        <dbReference type="PIRSR" id="PIRSR000296-1"/>
    </source>
</evidence>
<keyword evidence="3 8" id="KW-0575">Peroxidase</keyword>
<dbReference type="PANTHER" id="PTHR11465:SF9">
    <property type="entry name" value="CATALASE"/>
    <property type="match status" value="1"/>
</dbReference>
<evidence type="ECO:0000256" key="10">
    <source>
        <dbReference type="PIRSR" id="PIRSR000296-2"/>
    </source>
</evidence>
<dbReference type="PROSITE" id="PS51402">
    <property type="entry name" value="CATALASE_3"/>
    <property type="match status" value="1"/>
</dbReference>
<reference evidence="14" key="1">
    <citation type="submission" date="2016-10" db="EMBL/GenBank/DDBJ databases">
        <authorList>
            <person name="Varghese N."/>
            <person name="Submissions S."/>
        </authorList>
    </citation>
    <scope>NUCLEOTIDE SEQUENCE [LARGE SCALE GENOMIC DNA]</scope>
    <source>
        <strain evidence="14">DUS833</strain>
    </source>
</reference>
<keyword evidence="5 8" id="KW-0479">Metal-binding</keyword>